<name>A0A8H7PBX2_9APHY</name>
<protein>
    <submittedName>
        <fullName evidence="3">Uncharacterized protein</fullName>
    </submittedName>
</protein>
<reference evidence="3" key="1">
    <citation type="submission" date="2020-11" db="EMBL/GenBank/DDBJ databases">
        <authorList>
            <person name="Koelle M."/>
            <person name="Horta M.A.C."/>
            <person name="Nowrousian M."/>
            <person name="Ohm R.A."/>
            <person name="Benz P."/>
            <person name="Pilgard A."/>
        </authorList>
    </citation>
    <scope>NUCLEOTIDE SEQUENCE</scope>
    <source>
        <strain evidence="3">FPRL280</strain>
    </source>
</reference>
<comment type="caution">
    <text evidence="3">The sequence shown here is derived from an EMBL/GenBank/DDBJ whole genome shotgun (WGS) entry which is preliminary data.</text>
</comment>
<feature type="compositionally biased region" description="Polar residues" evidence="2">
    <location>
        <begin position="354"/>
        <end position="374"/>
    </location>
</feature>
<dbReference type="EMBL" id="JADOXO010000001">
    <property type="protein sequence ID" value="KAF9822036.1"/>
    <property type="molecule type" value="Genomic_DNA"/>
</dbReference>
<accession>A0A8H7PBX2</accession>
<evidence type="ECO:0000256" key="2">
    <source>
        <dbReference type="SAM" id="MobiDB-lite"/>
    </source>
</evidence>
<feature type="coiled-coil region" evidence="1">
    <location>
        <begin position="297"/>
        <end position="331"/>
    </location>
</feature>
<feature type="compositionally biased region" description="Polar residues" evidence="2">
    <location>
        <begin position="112"/>
        <end position="122"/>
    </location>
</feature>
<feature type="region of interest" description="Disordered" evidence="2">
    <location>
        <begin position="162"/>
        <end position="228"/>
    </location>
</feature>
<feature type="compositionally biased region" description="Polar residues" evidence="2">
    <location>
        <begin position="177"/>
        <end position="201"/>
    </location>
</feature>
<sequence>MHPASTTDSYPAHNMGAHVPSVPNSFHYDYSVLNQYAYPQSAYDHQGPPDDYSYPPGTSNPPSQMPSAPYAQETPLHAPVPMSRYSTLIMQQSVSPHSPVFPPVSGQEHASPYSQHDSNASSNLAQQPIELPTLPSFNAAASTCPSTDSLVYFGNAPRATLPTPSDLLNEDDAQGESGATTASTSAVMKSESRQSTESQSLPMKRKASKPGSSHNNTDNNNGATKPQETQRKAYFRAVAEAIGFTPTNPDTISSHDKKRHYLECVEQYVDWLHEQIRILGEEPVPFERVNKYPGLSHQSIRILLVHMEDEIRKLNQQTLEEEQEFLRLQMQVSMQLASAEAHQGRRHSIATVPDSASSQPFLQPAPTLSSHLRY</sequence>
<feature type="region of interest" description="Disordered" evidence="2">
    <location>
        <begin position="344"/>
        <end position="374"/>
    </location>
</feature>
<dbReference type="Proteomes" id="UP000639403">
    <property type="component" value="Unassembled WGS sequence"/>
</dbReference>
<keyword evidence="1" id="KW-0175">Coiled coil</keyword>
<feature type="region of interest" description="Disordered" evidence="2">
    <location>
        <begin position="94"/>
        <end position="122"/>
    </location>
</feature>
<evidence type="ECO:0000313" key="4">
    <source>
        <dbReference type="Proteomes" id="UP000639403"/>
    </source>
</evidence>
<proteinExistence type="predicted"/>
<gene>
    <name evidence="3" type="ORF">IEO21_00030</name>
</gene>
<evidence type="ECO:0000256" key="1">
    <source>
        <dbReference type="SAM" id="Coils"/>
    </source>
</evidence>
<feature type="compositionally biased region" description="Polar residues" evidence="2">
    <location>
        <begin position="210"/>
        <end position="227"/>
    </location>
</feature>
<dbReference type="AlphaFoldDB" id="A0A8H7PBX2"/>
<organism evidence="3 4">
    <name type="scientific">Rhodonia placenta</name>
    <dbReference type="NCBI Taxonomy" id="104341"/>
    <lineage>
        <taxon>Eukaryota</taxon>
        <taxon>Fungi</taxon>
        <taxon>Dikarya</taxon>
        <taxon>Basidiomycota</taxon>
        <taxon>Agaricomycotina</taxon>
        <taxon>Agaricomycetes</taxon>
        <taxon>Polyporales</taxon>
        <taxon>Adustoporiaceae</taxon>
        <taxon>Rhodonia</taxon>
    </lineage>
</organism>
<reference evidence="3" key="2">
    <citation type="journal article" name="Front. Microbiol.">
        <title>Degradative Capacity of Two Strains of Rhodonia placenta: From Phenotype to Genotype.</title>
        <authorList>
            <person name="Kolle M."/>
            <person name="Horta M.A.C."/>
            <person name="Nowrousian M."/>
            <person name="Ohm R.A."/>
            <person name="Benz J.P."/>
            <person name="Pilgard A."/>
        </authorList>
    </citation>
    <scope>NUCLEOTIDE SEQUENCE</scope>
    <source>
        <strain evidence="3">FPRL280</strain>
    </source>
</reference>
<feature type="compositionally biased region" description="Polar residues" evidence="2">
    <location>
        <begin position="56"/>
        <end position="66"/>
    </location>
</feature>
<evidence type="ECO:0000313" key="3">
    <source>
        <dbReference type="EMBL" id="KAF9822036.1"/>
    </source>
</evidence>
<feature type="region of interest" description="Disordered" evidence="2">
    <location>
        <begin position="40"/>
        <end position="75"/>
    </location>
</feature>